<dbReference type="GO" id="GO:0000981">
    <property type="term" value="F:DNA-binding transcription factor activity, RNA polymerase II-specific"/>
    <property type="evidence" value="ECO:0007669"/>
    <property type="project" value="InterPro"/>
</dbReference>
<dbReference type="InterPro" id="IPR021858">
    <property type="entry name" value="Fun_TF"/>
</dbReference>
<sequence length="608" mass="67605">MSCPASTDCVTCEARNQKCDRVRDPYGCRRCAEAGIKCGGYLDTRISRPEYNAREDRGPSSWSADGSLLWAHRGAEHAGRDSDDTTSTITYSISPPVLNRESEGNSFTASTCLLSNSDPPNLVQHTHPRSLSTTHEAISLVPLEQANTPIGRTTFPIQENFIPLIESGAGTGVPRPRIDEPMSRLDSKLGLSSGTPAMLSTPESPYTRLGVHPNPVSSPPKHAESTDSWLTFPNHDTQIESLENIESGILDSLTLDRRVESNTLAFVIHACKSFTIYNLVTILTNRSTDYDLSEFAALYKQLAESIWEARAGDSIALTREQALGAMGYSHEFIALLCRVSSLANVLQIMDLYAPIFRRACPEPSNVLVNLPRVLTTNSYLQSYATLDILLSTITYRPMFFRYDLDYISPHHEELINAENGPGLRWLYGVPDPLMITLARMNTLLEDFGGRLDTGRVRKLEREIGAFKPVYSMDARTDPILNIGRVAVQESWRLAAYVYLYMGLCGANASDSRVQKIKRKFFTLLETVGPRRNPDSFLVFPAVIIGVAISSPTERSILLTRLYGVSECSRWGTMANDLTRILNDIWAHTEERPAVWSDLRLACLRVVGM</sequence>
<protein>
    <recommendedName>
        <fullName evidence="4">Zn(2)-C6 fungal-type domain-containing protein</fullName>
    </recommendedName>
</protein>
<accession>A0A8H3D1Q5</accession>
<dbReference type="AlphaFoldDB" id="A0A8H3D1Q5"/>
<dbReference type="EMBL" id="CAJMWT010005292">
    <property type="protein sequence ID" value="CAE6504139.1"/>
    <property type="molecule type" value="Genomic_DNA"/>
</dbReference>
<evidence type="ECO:0000259" key="4">
    <source>
        <dbReference type="PROSITE" id="PS50048"/>
    </source>
</evidence>
<dbReference type="GO" id="GO:0005634">
    <property type="term" value="C:nucleus"/>
    <property type="evidence" value="ECO:0007669"/>
    <property type="project" value="UniProtKB-SubCell"/>
</dbReference>
<feature type="region of interest" description="Disordered" evidence="3">
    <location>
        <begin position="75"/>
        <end position="103"/>
    </location>
</feature>
<dbReference type="PANTHER" id="PTHR37534">
    <property type="entry name" value="TRANSCRIPTIONAL ACTIVATOR PROTEIN UGA3"/>
    <property type="match status" value="1"/>
</dbReference>
<name>A0A8H3D1Q5_9AGAM</name>
<reference evidence="5" key="1">
    <citation type="submission" date="2021-01" db="EMBL/GenBank/DDBJ databases">
        <authorList>
            <person name="Kaushik A."/>
        </authorList>
    </citation>
    <scope>NUCLEOTIDE SEQUENCE</scope>
    <source>
        <strain evidence="5">AG2-2IIIB</strain>
    </source>
</reference>
<dbReference type="Proteomes" id="UP000663843">
    <property type="component" value="Unassembled WGS sequence"/>
</dbReference>
<dbReference type="InterPro" id="IPR001138">
    <property type="entry name" value="Zn2Cys6_DnaBD"/>
</dbReference>
<keyword evidence="2" id="KW-0539">Nucleus</keyword>
<evidence type="ECO:0000313" key="5">
    <source>
        <dbReference type="EMBL" id="CAE6504139.1"/>
    </source>
</evidence>
<gene>
    <name evidence="5" type="ORF">RDB_LOCUS143568</name>
</gene>
<proteinExistence type="predicted"/>
<dbReference type="GO" id="GO:0008270">
    <property type="term" value="F:zinc ion binding"/>
    <property type="evidence" value="ECO:0007669"/>
    <property type="project" value="InterPro"/>
</dbReference>
<evidence type="ECO:0000256" key="2">
    <source>
        <dbReference type="ARBA" id="ARBA00023242"/>
    </source>
</evidence>
<organism evidence="5 6">
    <name type="scientific">Rhizoctonia solani</name>
    <dbReference type="NCBI Taxonomy" id="456999"/>
    <lineage>
        <taxon>Eukaryota</taxon>
        <taxon>Fungi</taxon>
        <taxon>Dikarya</taxon>
        <taxon>Basidiomycota</taxon>
        <taxon>Agaricomycotina</taxon>
        <taxon>Agaricomycetes</taxon>
        <taxon>Cantharellales</taxon>
        <taxon>Ceratobasidiaceae</taxon>
        <taxon>Rhizoctonia</taxon>
    </lineage>
</organism>
<dbReference type="Pfam" id="PF11951">
    <property type="entry name" value="Fungal_trans_2"/>
    <property type="match status" value="1"/>
</dbReference>
<evidence type="ECO:0000256" key="3">
    <source>
        <dbReference type="SAM" id="MobiDB-lite"/>
    </source>
</evidence>
<evidence type="ECO:0000256" key="1">
    <source>
        <dbReference type="ARBA" id="ARBA00004123"/>
    </source>
</evidence>
<evidence type="ECO:0000313" key="6">
    <source>
        <dbReference type="Proteomes" id="UP000663843"/>
    </source>
</evidence>
<dbReference type="PROSITE" id="PS50048">
    <property type="entry name" value="ZN2_CY6_FUNGAL_2"/>
    <property type="match status" value="1"/>
</dbReference>
<feature type="domain" description="Zn(2)-C6 fungal-type" evidence="4">
    <location>
        <begin position="8"/>
        <end position="38"/>
    </location>
</feature>
<feature type="compositionally biased region" description="Low complexity" evidence="3">
    <location>
        <begin position="85"/>
        <end position="94"/>
    </location>
</feature>
<comment type="caution">
    <text evidence="5">The sequence shown here is derived from an EMBL/GenBank/DDBJ whole genome shotgun (WGS) entry which is preliminary data.</text>
</comment>
<dbReference type="PANTHER" id="PTHR37534:SF46">
    <property type="entry name" value="ZN(II)2CYS6 TRANSCRIPTION FACTOR (EUROFUNG)"/>
    <property type="match status" value="1"/>
</dbReference>
<comment type="subcellular location">
    <subcellularLocation>
        <location evidence="1">Nucleus</location>
    </subcellularLocation>
</comment>